<feature type="region of interest" description="Disordered" evidence="8">
    <location>
        <begin position="564"/>
        <end position="601"/>
    </location>
</feature>
<evidence type="ECO:0000313" key="11">
    <source>
        <dbReference type="Proteomes" id="UP000280344"/>
    </source>
</evidence>
<feature type="transmembrane region" description="Helical" evidence="9">
    <location>
        <begin position="470"/>
        <end position="494"/>
    </location>
</feature>
<keyword evidence="4" id="KW-1003">Cell membrane</keyword>
<feature type="transmembrane region" description="Helical" evidence="9">
    <location>
        <begin position="316"/>
        <end position="334"/>
    </location>
</feature>
<dbReference type="PANTHER" id="PTHR30047">
    <property type="entry name" value="HIGH-AFFINITY CHOLINE TRANSPORT PROTEIN-RELATED"/>
    <property type="match status" value="1"/>
</dbReference>
<feature type="compositionally biased region" description="Acidic residues" evidence="8">
    <location>
        <begin position="568"/>
        <end position="592"/>
    </location>
</feature>
<dbReference type="NCBIfam" id="TIGR00842">
    <property type="entry name" value="bcct"/>
    <property type="match status" value="1"/>
</dbReference>
<feature type="transmembrane region" description="Helical" evidence="9">
    <location>
        <begin position="88"/>
        <end position="108"/>
    </location>
</feature>
<dbReference type="AlphaFoldDB" id="A0A3S9Q149"/>
<evidence type="ECO:0000256" key="7">
    <source>
        <dbReference type="ARBA" id="ARBA00023136"/>
    </source>
</evidence>
<keyword evidence="11" id="KW-1185">Reference proteome</keyword>
<evidence type="ECO:0000256" key="3">
    <source>
        <dbReference type="ARBA" id="ARBA00022448"/>
    </source>
</evidence>
<name>A0A3S9Q149_9ACTO</name>
<dbReference type="Proteomes" id="UP000280344">
    <property type="component" value="Chromosome"/>
</dbReference>
<feature type="transmembrane region" description="Helical" evidence="9">
    <location>
        <begin position="9"/>
        <end position="28"/>
    </location>
</feature>
<feature type="transmembrane region" description="Helical" evidence="9">
    <location>
        <begin position="224"/>
        <end position="248"/>
    </location>
</feature>
<evidence type="ECO:0000313" key="10">
    <source>
        <dbReference type="EMBL" id="AZQ78276.1"/>
    </source>
</evidence>
<feature type="transmembrane region" description="Helical" evidence="9">
    <location>
        <begin position="141"/>
        <end position="161"/>
    </location>
</feature>
<proteinExistence type="inferred from homology"/>
<comment type="subcellular location">
    <subcellularLocation>
        <location evidence="1">Cell membrane</location>
        <topology evidence="1">Multi-pass membrane protein</topology>
    </subcellularLocation>
</comment>
<feature type="region of interest" description="Disordered" evidence="8">
    <location>
        <begin position="521"/>
        <end position="545"/>
    </location>
</feature>
<dbReference type="InterPro" id="IPR000060">
    <property type="entry name" value="BCCT_transptr"/>
</dbReference>
<dbReference type="PANTHER" id="PTHR30047:SF7">
    <property type="entry name" value="HIGH-AFFINITY CHOLINE TRANSPORT PROTEIN"/>
    <property type="match status" value="1"/>
</dbReference>
<feature type="transmembrane region" description="Helical" evidence="9">
    <location>
        <begin position="188"/>
        <end position="212"/>
    </location>
</feature>
<gene>
    <name evidence="10" type="ORF">EJ997_12585</name>
</gene>
<feature type="transmembrane region" description="Helical" evidence="9">
    <location>
        <begin position="443"/>
        <end position="464"/>
    </location>
</feature>
<feature type="transmembrane region" description="Helical" evidence="9">
    <location>
        <begin position="260"/>
        <end position="280"/>
    </location>
</feature>
<dbReference type="KEGG" id="flh:EJ997_12585"/>
<evidence type="ECO:0000256" key="1">
    <source>
        <dbReference type="ARBA" id="ARBA00004651"/>
    </source>
</evidence>
<organism evidence="10 11">
    <name type="scientific">Flaviflexus ciconiae</name>
    <dbReference type="NCBI Taxonomy" id="2496867"/>
    <lineage>
        <taxon>Bacteria</taxon>
        <taxon>Bacillati</taxon>
        <taxon>Actinomycetota</taxon>
        <taxon>Actinomycetes</taxon>
        <taxon>Actinomycetales</taxon>
        <taxon>Actinomycetaceae</taxon>
        <taxon>Flaviflexus</taxon>
    </lineage>
</organism>
<dbReference type="OrthoDB" id="9775735at2"/>
<feature type="transmembrane region" description="Helical" evidence="9">
    <location>
        <begin position="346"/>
        <end position="369"/>
    </location>
</feature>
<feature type="transmembrane region" description="Helical" evidence="9">
    <location>
        <begin position="48"/>
        <end position="67"/>
    </location>
</feature>
<keyword evidence="5 9" id="KW-0812">Transmembrane</keyword>
<dbReference type="GO" id="GO:0005886">
    <property type="term" value="C:plasma membrane"/>
    <property type="evidence" value="ECO:0007669"/>
    <property type="project" value="UniProtKB-SubCell"/>
</dbReference>
<keyword evidence="6 9" id="KW-1133">Transmembrane helix</keyword>
<reference evidence="10 11" key="1">
    <citation type="submission" date="2018-12" db="EMBL/GenBank/DDBJ databases">
        <title>Complete genome sequence of Flaviflexus sp. H23T48.</title>
        <authorList>
            <person name="Bae J.-W."/>
            <person name="Lee J.-Y."/>
        </authorList>
    </citation>
    <scope>NUCLEOTIDE SEQUENCE [LARGE SCALE GENOMIC DNA]</scope>
    <source>
        <strain evidence="10 11">H23T48</strain>
    </source>
</reference>
<dbReference type="Pfam" id="PF02028">
    <property type="entry name" value="BCCT"/>
    <property type="match status" value="1"/>
</dbReference>
<evidence type="ECO:0000256" key="9">
    <source>
        <dbReference type="SAM" id="Phobius"/>
    </source>
</evidence>
<dbReference type="GO" id="GO:0022857">
    <property type="term" value="F:transmembrane transporter activity"/>
    <property type="evidence" value="ECO:0007669"/>
    <property type="project" value="InterPro"/>
</dbReference>
<evidence type="ECO:0000256" key="4">
    <source>
        <dbReference type="ARBA" id="ARBA00022475"/>
    </source>
</evidence>
<evidence type="ECO:0000256" key="6">
    <source>
        <dbReference type="ARBA" id="ARBA00022989"/>
    </source>
</evidence>
<evidence type="ECO:0000256" key="5">
    <source>
        <dbReference type="ARBA" id="ARBA00022692"/>
    </source>
</evidence>
<keyword evidence="3" id="KW-0813">Transport</keyword>
<protein>
    <submittedName>
        <fullName evidence="10">BCCT family transporter</fullName>
    </submittedName>
</protein>
<sequence length="601" mass="65799">MPWLKTDPLIFLAAGGFILVFVAGTIAFSEGARQLYGNVSGALMENFGWLYIGGVSLIFIFLIVLFVSPYGNLKLGDDGDEPEYSTPVWFAMLFAAGLGATLMFWGAAEPLHHAYNPPRGDMEPMSQEAITQAFEFTYYHFAAHMWVVFTLPGLALGYFIYKRKMPERMSSVFAPLLKGQIYRWPGKLIDAVAIIGTTFGIAVSVGLGVLQINAGMNIMWDVPIASHIHLAIILLITVAACISVGTGLDKGIKILSNINIALATGLMIFVLLAGPTLTLIEQSVESFGIYASSLPELMFWVDSHNENPDFLSTWTAFYWAWTICWGPYVGMFIARISRGRTIRGFIGGVLGLISGFVLIWFSIFGRAALEMEKDNPGVLTEPVVENGRTEMALFSLLEQYPAYGLVGTIALIVIVVFFITSMDSAGLVMDMFATGEENKSPTIYRVGWVVGIGAVTAALLLIAPDDGITAIQHVVIIVALPFFLIEFFMMWALLKAMSEDRAAEAPVKTRQWDRTFDADALEEGASRPAPGYDEDGNPLPEPTWQHEDGAWLLEGDIKVAGDLAVGGEIDETWEGPETDSESDTDPELESETNPERSTQKD</sequence>
<evidence type="ECO:0000256" key="2">
    <source>
        <dbReference type="ARBA" id="ARBA00005658"/>
    </source>
</evidence>
<keyword evidence="7 9" id="KW-0472">Membrane</keyword>
<feature type="transmembrane region" description="Helical" evidence="9">
    <location>
        <begin position="400"/>
        <end position="422"/>
    </location>
</feature>
<accession>A0A3S9Q149</accession>
<comment type="similarity">
    <text evidence="2">Belongs to the BCCT transporter (TC 2.A.15) family.</text>
</comment>
<dbReference type="EMBL" id="CP034593">
    <property type="protein sequence ID" value="AZQ78276.1"/>
    <property type="molecule type" value="Genomic_DNA"/>
</dbReference>
<evidence type="ECO:0000256" key="8">
    <source>
        <dbReference type="SAM" id="MobiDB-lite"/>
    </source>
</evidence>